<dbReference type="AlphaFoldDB" id="A0A1M5QTI4"/>
<organism evidence="2 3">
    <name type="scientific">Chryseolinea serpens</name>
    <dbReference type="NCBI Taxonomy" id="947013"/>
    <lineage>
        <taxon>Bacteria</taxon>
        <taxon>Pseudomonadati</taxon>
        <taxon>Bacteroidota</taxon>
        <taxon>Cytophagia</taxon>
        <taxon>Cytophagales</taxon>
        <taxon>Fulvivirgaceae</taxon>
        <taxon>Chryseolinea</taxon>
    </lineage>
</organism>
<keyword evidence="3" id="KW-1185">Reference proteome</keyword>
<dbReference type="Gene3D" id="1.10.10.10">
    <property type="entry name" value="Winged helix-like DNA-binding domain superfamily/Winged helix DNA-binding domain"/>
    <property type="match status" value="1"/>
</dbReference>
<dbReference type="InterPro" id="IPR000835">
    <property type="entry name" value="HTH_MarR-typ"/>
</dbReference>
<evidence type="ECO:0000313" key="3">
    <source>
        <dbReference type="Proteomes" id="UP000184212"/>
    </source>
</evidence>
<dbReference type="Pfam" id="PF13463">
    <property type="entry name" value="HTH_27"/>
    <property type="match status" value="1"/>
</dbReference>
<dbReference type="RefSeq" id="WP_073135548.1">
    <property type="nucleotide sequence ID" value="NZ_FQWQ01000002.1"/>
</dbReference>
<protein>
    <submittedName>
        <fullName evidence="2">DNA-binding transcriptional regulator, MarR family</fullName>
    </submittedName>
</protein>
<evidence type="ECO:0000313" key="2">
    <source>
        <dbReference type="EMBL" id="SHH17382.1"/>
    </source>
</evidence>
<evidence type="ECO:0000259" key="1">
    <source>
        <dbReference type="SMART" id="SM00347"/>
    </source>
</evidence>
<proteinExistence type="predicted"/>
<gene>
    <name evidence="2" type="ORF">SAMN04488109_3004</name>
</gene>
<dbReference type="GO" id="GO:0003677">
    <property type="term" value="F:DNA binding"/>
    <property type="evidence" value="ECO:0007669"/>
    <property type="project" value="UniProtKB-KW"/>
</dbReference>
<reference evidence="2 3" key="1">
    <citation type="submission" date="2016-11" db="EMBL/GenBank/DDBJ databases">
        <authorList>
            <person name="Jaros S."/>
            <person name="Januszkiewicz K."/>
            <person name="Wedrychowicz H."/>
        </authorList>
    </citation>
    <scope>NUCLEOTIDE SEQUENCE [LARGE SCALE GENOMIC DNA]</scope>
    <source>
        <strain evidence="2 3">DSM 24574</strain>
    </source>
</reference>
<feature type="domain" description="HTH marR-type" evidence="1">
    <location>
        <begin position="75"/>
        <end position="175"/>
    </location>
</feature>
<dbReference type="OrthoDB" id="961069at2"/>
<name>A0A1M5QTI4_9BACT</name>
<dbReference type="STRING" id="947013.SAMN04488109_3004"/>
<dbReference type="SMART" id="SM00347">
    <property type="entry name" value="HTH_MARR"/>
    <property type="match status" value="1"/>
</dbReference>
<dbReference type="GO" id="GO:0003700">
    <property type="term" value="F:DNA-binding transcription factor activity"/>
    <property type="evidence" value="ECO:0007669"/>
    <property type="project" value="InterPro"/>
</dbReference>
<sequence>MNKTVELVNEWARFEEKFKEGTIEEFCRHYLISQREKKEIGQNFKGVIPPQVDAYLAKLLGIISSYMKVYIDSAIEEIPDIKRAEDFYVLNTLGNLGESRKTDIINTHFLELSSGIDLMNRLVKVKLIQERTDPEDKRSRLMSVTDKGQRALMKCYEKFSRMAEIIFWGMSIDDKKLCIQLLRGVEIKHGTIIHGLRGKSLNEIHALVTGVKMQRK</sequence>
<dbReference type="Proteomes" id="UP000184212">
    <property type="component" value="Unassembled WGS sequence"/>
</dbReference>
<dbReference type="EMBL" id="FQWQ01000002">
    <property type="protein sequence ID" value="SHH17382.1"/>
    <property type="molecule type" value="Genomic_DNA"/>
</dbReference>
<dbReference type="InterPro" id="IPR036388">
    <property type="entry name" value="WH-like_DNA-bd_sf"/>
</dbReference>
<keyword evidence="2" id="KW-0238">DNA-binding</keyword>
<accession>A0A1M5QTI4</accession>
<dbReference type="SUPFAM" id="SSF46785">
    <property type="entry name" value="Winged helix' DNA-binding domain"/>
    <property type="match status" value="1"/>
</dbReference>
<dbReference type="InterPro" id="IPR036390">
    <property type="entry name" value="WH_DNA-bd_sf"/>
</dbReference>